<accession>A0A933VZH1</accession>
<evidence type="ECO:0000313" key="3">
    <source>
        <dbReference type="EMBL" id="MBI5128451.1"/>
    </source>
</evidence>
<evidence type="ECO:0000256" key="2">
    <source>
        <dbReference type="SAM" id="SignalP"/>
    </source>
</evidence>
<feature type="compositionally biased region" description="Low complexity" evidence="1">
    <location>
        <begin position="189"/>
        <end position="212"/>
    </location>
</feature>
<dbReference type="EMBL" id="JACRJB010000010">
    <property type="protein sequence ID" value="MBI5128451.1"/>
    <property type="molecule type" value="Genomic_DNA"/>
</dbReference>
<dbReference type="AlphaFoldDB" id="A0A933VZH1"/>
<feature type="compositionally biased region" description="Gly residues" evidence="1">
    <location>
        <begin position="179"/>
        <end position="188"/>
    </location>
</feature>
<feature type="chain" id="PRO_5037840641" evidence="2">
    <location>
        <begin position="27"/>
        <end position="212"/>
    </location>
</feature>
<sequence>MKLYRFAVRAAAGALVALYVTASASAAVLPPSQRVADAKIAEFKNSPQTLLTQNTTAASLTQATKLLVASDASTLSLVISLLTNSSTSPQQVQSLVTGLAQAATLAAAAGDQAFANEIQAAVANTNNPTILAAYQGAVNASLIASTGGAGGGGGGGTGVGGSTGTTGFAFGGSNSGGGGSGFGTGGSSNSGFTTGSASVGGTSSAGGSVSPR</sequence>
<keyword evidence="2" id="KW-0732">Signal</keyword>
<feature type="region of interest" description="Disordered" evidence="1">
    <location>
        <begin position="179"/>
        <end position="212"/>
    </location>
</feature>
<evidence type="ECO:0000256" key="1">
    <source>
        <dbReference type="SAM" id="MobiDB-lite"/>
    </source>
</evidence>
<evidence type="ECO:0000313" key="4">
    <source>
        <dbReference type="Proteomes" id="UP000782519"/>
    </source>
</evidence>
<protein>
    <submittedName>
        <fullName evidence="3">Uncharacterized protein</fullName>
    </submittedName>
</protein>
<dbReference type="Proteomes" id="UP000782519">
    <property type="component" value="Unassembled WGS sequence"/>
</dbReference>
<proteinExistence type="predicted"/>
<gene>
    <name evidence="3" type="ORF">HZA66_03330</name>
</gene>
<name>A0A933VZH1_RHOPL</name>
<comment type="caution">
    <text evidence="3">The sequence shown here is derived from an EMBL/GenBank/DDBJ whole genome shotgun (WGS) entry which is preliminary data.</text>
</comment>
<feature type="signal peptide" evidence="2">
    <location>
        <begin position="1"/>
        <end position="26"/>
    </location>
</feature>
<reference evidence="3" key="1">
    <citation type="submission" date="2020-07" db="EMBL/GenBank/DDBJ databases">
        <title>Huge and variable diversity of episymbiotic CPR bacteria and DPANN archaea in groundwater ecosystems.</title>
        <authorList>
            <person name="He C.Y."/>
            <person name="Keren R."/>
            <person name="Whittaker M."/>
            <person name="Farag I.F."/>
            <person name="Doudna J."/>
            <person name="Cate J.H.D."/>
            <person name="Banfield J.F."/>
        </authorList>
    </citation>
    <scope>NUCLEOTIDE SEQUENCE</scope>
    <source>
        <strain evidence="3">NC_groundwater_1818_Pr3_B-0.1um_66_35</strain>
    </source>
</reference>
<organism evidence="3 4">
    <name type="scientific">Rhodopseudomonas palustris</name>
    <dbReference type="NCBI Taxonomy" id="1076"/>
    <lineage>
        <taxon>Bacteria</taxon>
        <taxon>Pseudomonadati</taxon>
        <taxon>Pseudomonadota</taxon>
        <taxon>Alphaproteobacteria</taxon>
        <taxon>Hyphomicrobiales</taxon>
        <taxon>Nitrobacteraceae</taxon>
        <taxon>Rhodopseudomonas</taxon>
    </lineage>
</organism>